<sequence>MKITDIKCHRLKETTLLPAIPRNLIEYTLVRVLTDEGIEGDYIIWSEVPSSRPGAVAEALRQMRPYLLGEDPLLIEHHWQRLGKMWYTEKGPAFAAIDCCLWDIAGKKAGLPLYKLLGGARDKILAYASGEPPKSREEKAEQAVELRERGYRASKVHPFSMEDCRAVRKAVGDEMILIHDAIFALDVPEALRVGRVLEELRFHWYEAPLPAEDIDGYAYLTKKLDIPVTVELRGNYRTYLERRAVRIFRTISDFTGGITEMRKLATLCGMYGLNFEPHSFGGAYTQAANLHCMLSITNCEFFELPLVRGKEGAFDVGVQKGLRIDSEGYVHAPEGPGLGLMLDWDVVKAGEEYCLD</sequence>
<dbReference type="InterPro" id="IPR013342">
    <property type="entry name" value="Mandelate_racemase_C"/>
</dbReference>
<gene>
    <name evidence="4" type="ORF">EDD78_103240</name>
</gene>
<dbReference type="InterPro" id="IPR036849">
    <property type="entry name" value="Enolase-like_C_sf"/>
</dbReference>
<organism evidence="4 5">
    <name type="scientific">Harryflintia acetispora</name>
    <dbReference type="NCBI Taxonomy" id="1849041"/>
    <lineage>
        <taxon>Bacteria</taxon>
        <taxon>Bacillati</taxon>
        <taxon>Bacillota</taxon>
        <taxon>Clostridia</taxon>
        <taxon>Eubacteriales</taxon>
        <taxon>Oscillospiraceae</taxon>
        <taxon>Harryflintia</taxon>
    </lineage>
</organism>
<evidence type="ECO:0000313" key="5">
    <source>
        <dbReference type="Proteomes" id="UP000294682"/>
    </source>
</evidence>
<reference evidence="4 5" key="1">
    <citation type="submission" date="2019-03" db="EMBL/GenBank/DDBJ databases">
        <title>Genomic Encyclopedia of Type Strains, Phase IV (KMG-IV): sequencing the most valuable type-strain genomes for metagenomic binning, comparative biology and taxonomic classification.</title>
        <authorList>
            <person name="Goeker M."/>
        </authorList>
    </citation>
    <scope>NUCLEOTIDE SEQUENCE [LARGE SCALE GENOMIC DNA]</scope>
    <source>
        <strain evidence="4 5">DSM 100433</strain>
    </source>
</reference>
<keyword evidence="1" id="KW-0479">Metal-binding</keyword>
<dbReference type="EMBL" id="SLUK01000003">
    <property type="protein sequence ID" value="TCL44202.1"/>
    <property type="molecule type" value="Genomic_DNA"/>
</dbReference>
<protein>
    <submittedName>
        <fullName evidence="4">L-alanine-DL-glutamate epimerase-like enolase superfamily enzyme</fullName>
    </submittedName>
</protein>
<dbReference type="Proteomes" id="UP000294682">
    <property type="component" value="Unassembled WGS sequence"/>
</dbReference>
<comment type="caution">
    <text evidence="4">The sequence shown here is derived from an EMBL/GenBank/DDBJ whole genome shotgun (WGS) entry which is preliminary data.</text>
</comment>
<dbReference type="InterPro" id="IPR034593">
    <property type="entry name" value="DgoD-like"/>
</dbReference>
<keyword evidence="2" id="KW-0456">Lyase</keyword>
<dbReference type="SMART" id="SM00922">
    <property type="entry name" value="MR_MLE"/>
    <property type="match status" value="1"/>
</dbReference>
<dbReference type="Gene3D" id="3.20.20.120">
    <property type="entry name" value="Enolase-like C-terminal domain"/>
    <property type="match status" value="1"/>
</dbReference>
<dbReference type="PANTHER" id="PTHR48080:SF2">
    <property type="entry name" value="D-GALACTONATE DEHYDRATASE"/>
    <property type="match status" value="1"/>
</dbReference>
<evidence type="ECO:0000313" key="4">
    <source>
        <dbReference type="EMBL" id="TCL44202.1"/>
    </source>
</evidence>
<dbReference type="InterPro" id="IPR013341">
    <property type="entry name" value="Mandelate_racemase_N_dom"/>
</dbReference>
<dbReference type="SUPFAM" id="SSF51604">
    <property type="entry name" value="Enolase C-terminal domain-like"/>
    <property type="match status" value="1"/>
</dbReference>
<proteinExistence type="predicted"/>
<dbReference type="CDD" id="cd03316">
    <property type="entry name" value="MR_like"/>
    <property type="match status" value="1"/>
</dbReference>
<dbReference type="SFLD" id="SFLDS00001">
    <property type="entry name" value="Enolase"/>
    <property type="match status" value="1"/>
</dbReference>
<dbReference type="Gene3D" id="3.30.390.10">
    <property type="entry name" value="Enolase-like, N-terminal domain"/>
    <property type="match status" value="1"/>
</dbReference>
<evidence type="ECO:0000256" key="1">
    <source>
        <dbReference type="ARBA" id="ARBA00022723"/>
    </source>
</evidence>
<evidence type="ECO:0000259" key="3">
    <source>
        <dbReference type="SMART" id="SM00922"/>
    </source>
</evidence>
<accession>A0A9X8UL59</accession>
<dbReference type="InterPro" id="IPR029017">
    <property type="entry name" value="Enolase-like_N"/>
</dbReference>
<dbReference type="GO" id="GO:0046872">
    <property type="term" value="F:metal ion binding"/>
    <property type="evidence" value="ECO:0007669"/>
    <property type="project" value="UniProtKB-KW"/>
</dbReference>
<keyword evidence="5" id="KW-1185">Reference proteome</keyword>
<dbReference type="Pfam" id="PF13378">
    <property type="entry name" value="MR_MLE_C"/>
    <property type="match status" value="1"/>
</dbReference>
<feature type="domain" description="Mandelate racemase/muconate lactonizing enzyme C-terminal" evidence="3">
    <location>
        <begin position="137"/>
        <end position="227"/>
    </location>
</feature>
<dbReference type="SUPFAM" id="SSF54826">
    <property type="entry name" value="Enolase N-terminal domain-like"/>
    <property type="match status" value="1"/>
</dbReference>
<dbReference type="AlphaFoldDB" id="A0A9X8UL59"/>
<evidence type="ECO:0000256" key="2">
    <source>
        <dbReference type="ARBA" id="ARBA00023239"/>
    </source>
</evidence>
<dbReference type="InterPro" id="IPR029065">
    <property type="entry name" value="Enolase_C-like"/>
</dbReference>
<name>A0A9X8UL59_9FIRM</name>
<dbReference type="Pfam" id="PF02746">
    <property type="entry name" value="MR_MLE_N"/>
    <property type="match status" value="1"/>
</dbReference>
<dbReference type="PANTHER" id="PTHR48080">
    <property type="entry name" value="D-GALACTONATE DEHYDRATASE-RELATED"/>
    <property type="match status" value="1"/>
</dbReference>
<dbReference type="RefSeq" id="WP_132084283.1">
    <property type="nucleotide sequence ID" value="NZ_SLUK01000003.1"/>
</dbReference>
<dbReference type="GO" id="GO:0016829">
    <property type="term" value="F:lyase activity"/>
    <property type="evidence" value="ECO:0007669"/>
    <property type="project" value="UniProtKB-KW"/>
</dbReference>